<sequence length="105" mass="12590">CKSDFNLRSKSNKEKDKFRARETGKSWMNEFRTKFFKEVELKLPKILKDMMIKLMKKVEWDEEKCAKIQIVRVVYTSSCYLPMLSIGLMFMSIYLDNLKGYISRI</sequence>
<dbReference type="EMBL" id="CAJVPZ010003662">
    <property type="protein sequence ID" value="CAG8533723.1"/>
    <property type="molecule type" value="Genomic_DNA"/>
</dbReference>
<organism evidence="2 3">
    <name type="scientific">Racocetra fulgida</name>
    <dbReference type="NCBI Taxonomy" id="60492"/>
    <lineage>
        <taxon>Eukaryota</taxon>
        <taxon>Fungi</taxon>
        <taxon>Fungi incertae sedis</taxon>
        <taxon>Mucoromycota</taxon>
        <taxon>Glomeromycotina</taxon>
        <taxon>Glomeromycetes</taxon>
        <taxon>Diversisporales</taxon>
        <taxon>Gigasporaceae</taxon>
        <taxon>Racocetra</taxon>
    </lineage>
</organism>
<evidence type="ECO:0000256" key="1">
    <source>
        <dbReference type="SAM" id="Phobius"/>
    </source>
</evidence>
<evidence type="ECO:0000313" key="2">
    <source>
        <dbReference type="EMBL" id="CAG8533723.1"/>
    </source>
</evidence>
<dbReference type="AlphaFoldDB" id="A0A9N9AID8"/>
<keyword evidence="1" id="KW-1133">Transmembrane helix</keyword>
<proteinExistence type="predicted"/>
<evidence type="ECO:0000313" key="3">
    <source>
        <dbReference type="Proteomes" id="UP000789396"/>
    </source>
</evidence>
<name>A0A9N9AID8_9GLOM</name>
<feature type="transmembrane region" description="Helical" evidence="1">
    <location>
        <begin position="73"/>
        <end position="95"/>
    </location>
</feature>
<dbReference type="Proteomes" id="UP000789396">
    <property type="component" value="Unassembled WGS sequence"/>
</dbReference>
<accession>A0A9N9AID8</accession>
<protein>
    <submittedName>
        <fullName evidence="2">5460_t:CDS:1</fullName>
    </submittedName>
</protein>
<gene>
    <name evidence="2" type="ORF">RFULGI_LOCUS3907</name>
</gene>
<comment type="caution">
    <text evidence="2">The sequence shown here is derived from an EMBL/GenBank/DDBJ whole genome shotgun (WGS) entry which is preliminary data.</text>
</comment>
<reference evidence="2" key="1">
    <citation type="submission" date="2021-06" db="EMBL/GenBank/DDBJ databases">
        <authorList>
            <person name="Kallberg Y."/>
            <person name="Tangrot J."/>
            <person name="Rosling A."/>
        </authorList>
    </citation>
    <scope>NUCLEOTIDE SEQUENCE</scope>
    <source>
        <strain evidence="2">IN212</strain>
    </source>
</reference>
<keyword evidence="1" id="KW-0472">Membrane</keyword>
<keyword evidence="3" id="KW-1185">Reference proteome</keyword>
<feature type="non-terminal residue" evidence="2">
    <location>
        <position position="1"/>
    </location>
</feature>
<keyword evidence="1" id="KW-0812">Transmembrane</keyword>